<protein>
    <submittedName>
        <fullName evidence="1">Uncharacterized protein</fullName>
    </submittedName>
</protein>
<organism evidence="1 2">
    <name type="scientific">Lysinibacillus mangiferihumi</name>
    <dbReference type="NCBI Taxonomy" id="1130819"/>
    <lineage>
        <taxon>Bacteria</taxon>
        <taxon>Bacillati</taxon>
        <taxon>Bacillota</taxon>
        <taxon>Bacilli</taxon>
        <taxon>Bacillales</taxon>
        <taxon>Bacillaceae</taxon>
        <taxon>Lysinibacillus</taxon>
    </lineage>
</organism>
<evidence type="ECO:0000313" key="2">
    <source>
        <dbReference type="Proteomes" id="UP000308744"/>
    </source>
</evidence>
<dbReference type="Proteomes" id="UP000308744">
    <property type="component" value="Unassembled WGS sequence"/>
</dbReference>
<dbReference type="AlphaFoldDB" id="A0A4U2Z1Y4"/>
<evidence type="ECO:0000313" key="1">
    <source>
        <dbReference type="EMBL" id="TKI66651.1"/>
    </source>
</evidence>
<keyword evidence="2" id="KW-1185">Reference proteome</keyword>
<dbReference type="RefSeq" id="WP_107896600.1">
    <property type="nucleotide sequence ID" value="NZ_PYWM01000022.1"/>
</dbReference>
<proteinExistence type="predicted"/>
<sequence>MSNSLCCEECGKTHFEVPIIEKPLRFCSVVKVYVLNQNNPDGRKQDNICIDCLQNEIEGLVGSE</sequence>
<name>A0A4U2Z1Y4_9BACI</name>
<accession>A0A4U2Z1Y4</accession>
<gene>
    <name evidence="1" type="ORF">FC756_14595</name>
</gene>
<reference evidence="1 2" key="1">
    <citation type="submission" date="2019-04" db="EMBL/GenBank/DDBJ databases">
        <title>Lysinibacillus genome sequencing.</title>
        <authorList>
            <person name="Dunlap C."/>
        </authorList>
    </citation>
    <scope>NUCLEOTIDE SEQUENCE [LARGE SCALE GENOMIC DNA]</scope>
    <source>
        <strain evidence="1 2">CCTCC AB 2010389</strain>
    </source>
</reference>
<comment type="caution">
    <text evidence="1">The sequence shown here is derived from an EMBL/GenBank/DDBJ whole genome shotgun (WGS) entry which is preliminary data.</text>
</comment>
<dbReference type="EMBL" id="SZPU01000056">
    <property type="protein sequence ID" value="TKI66651.1"/>
    <property type="molecule type" value="Genomic_DNA"/>
</dbReference>